<comment type="caution">
    <text evidence="1">The sequence shown here is derived from an EMBL/GenBank/DDBJ whole genome shotgun (WGS) entry which is preliminary data.</text>
</comment>
<dbReference type="PANTHER" id="PTHR31248">
    <property type="entry name" value="DOMAIN PROTEIN, PUTATIVE (AFU_ORTHOLOGUE AFUA_5G04290)-RELATED"/>
    <property type="match status" value="1"/>
</dbReference>
<reference evidence="1 2" key="1">
    <citation type="journal article" date="2021" name="Comput. Struct. Biotechnol. J.">
        <title>De novo genome assembly of the potent medicinal plant Rehmannia glutinosa using nanopore technology.</title>
        <authorList>
            <person name="Ma L."/>
            <person name="Dong C."/>
            <person name="Song C."/>
            <person name="Wang X."/>
            <person name="Zheng X."/>
            <person name="Niu Y."/>
            <person name="Chen S."/>
            <person name="Feng W."/>
        </authorList>
    </citation>
    <scope>NUCLEOTIDE SEQUENCE [LARGE SCALE GENOMIC DNA]</scope>
    <source>
        <strain evidence="1">DH-2019</strain>
    </source>
</reference>
<keyword evidence="2" id="KW-1185">Reference proteome</keyword>
<gene>
    <name evidence="1" type="ORF">DH2020_002625</name>
</gene>
<name>A0ABR0XUB0_REHGL</name>
<evidence type="ECO:0000313" key="1">
    <source>
        <dbReference type="EMBL" id="KAK6162784.1"/>
    </source>
</evidence>
<organism evidence="1 2">
    <name type="scientific">Rehmannia glutinosa</name>
    <name type="common">Chinese foxglove</name>
    <dbReference type="NCBI Taxonomy" id="99300"/>
    <lineage>
        <taxon>Eukaryota</taxon>
        <taxon>Viridiplantae</taxon>
        <taxon>Streptophyta</taxon>
        <taxon>Embryophyta</taxon>
        <taxon>Tracheophyta</taxon>
        <taxon>Spermatophyta</taxon>
        <taxon>Magnoliopsida</taxon>
        <taxon>eudicotyledons</taxon>
        <taxon>Gunneridae</taxon>
        <taxon>Pentapetalae</taxon>
        <taxon>asterids</taxon>
        <taxon>lamiids</taxon>
        <taxon>Lamiales</taxon>
        <taxon>Orobanchaceae</taxon>
        <taxon>Rehmannieae</taxon>
        <taxon>Rehmannia</taxon>
    </lineage>
</organism>
<accession>A0ABR0XUB0</accession>
<dbReference type="EMBL" id="JABTTQ020000002">
    <property type="protein sequence ID" value="KAK6162784.1"/>
    <property type="molecule type" value="Genomic_DNA"/>
</dbReference>
<evidence type="ECO:0000313" key="2">
    <source>
        <dbReference type="Proteomes" id="UP001318860"/>
    </source>
</evidence>
<dbReference type="Proteomes" id="UP001318860">
    <property type="component" value="Unassembled WGS sequence"/>
</dbReference>
<protein>
    <submittedName>
        <fullName evidence="1">Uncharacterized protein</fullName>
    </submittedName>
</protein>
<sequence length="202" mass="22316">MEGRQDNHDNQEKGMFSHLAAYAAGAGHYPPPHGYPPPAYPPHGYAPHGYPHGYPPPAGYPPLLDIHRQDTHRQHILRLMDTTHQVILVHLIQVGEAHMTLQGTHFGGDCHGFPGILAGGAAAAAAAYGAHHLAHGGYHHHGGFYGHPHHGKFKHGKFKHGKFGKRWKHGIYAFGFQENMRYSNSSAVHNLALYWVLSFEGY</sequence>
<dbReference type="PANTHER" id="PTHR31248:SF31">
    <property type="entry name" value="EXPRESSED PROTEIN"/>
    <property type="match status" value="1"/>
</dbReference>
<proteinExistence type="predicted"/>